<keyword evidence="1" id="KW-1133">Transmembrane helix</keyword>
<keyword evidence="3" id="KW-1185">Reference proteome</keyword>
<organism evidence="2 3">
    <name type="scientific">Geodermatophilus sabuli</name>
    <dbReference type="NCBI Taxonomy" id="1564158"/>
    <lineage>
        <taxon>Bacteria</taxon>
        <taxon>Bacillati</taxon>
        <taxon>Actinomycetota</taxon>
        <taxon>Actinomycetes</taxon>
        <taxon>Geodermatophilales</taxon>
        <taxon>Geodermatophilaceae</taxon>
        <taxon>Geodermatophilus</taxon>
    </lineage>
</organism>
<dbReference type="AlphaFoldDB" id="A0A285E8J7"/>
<dbReference type="EMBL" id="OBDO01000001">
    <property type="protein sequence ID" value="SNX94401.1"/>
    <property type="molecule type" value="Genomic_DNA"/>
</dbReference>
<accession>A0A285E8J7</accession>
<proteinExistence type="predicted"/>
<evidence type="ECO:0000313" key="3">
    <source>
        <dbReference type="Proteomes" id="UP000219514"/>
    </source>
</evidence>
<reference evidence="2 3" key="1">
    <citation type="submission" date="2017-09" db="EMBL/GenBank/DDBJ databases">
        <authorList>
            <person name="Ehlers B."/>
            <person name="Leendertz F.H."/>
        </authorList>
    </citation>
    <scope>NUCLEOTIDE SEQUENCE [LARGE SCALE GENOMIC DNA]</scope>
    <source>
        <strain evidence="2 3">DSM 46844</strain>
    </source>
</reference>
<feature type="transmembrane region" description="Helical" evidence="1">
    <location>
        <begin position="7"/>
        <end position="26"/>
    </location>
</feature>
<name>A0A285E8J7_9ACTN</name>
<evidence type="ECO:0000256" key="1">
    <source>
        <dbReference type="SAM" id="Phobius"/>
    </source>
</evidence>
<keyword evidence="1" id="KW-0472">Membrane</keyword>
<keyword evidence="1" id="KW-0812">Transmembrane</keyword>
<gene>
    <name evidence="2" type="ORF">SAMN06893097_101192</name>
</gene>
<protein>
    <submittedName>
        <fullName evidence="2">Uncharacterized protein</fullName>
    </submittedName>
</protein>
<evidence type="ECO:0000313" key="2">
    <source>
        <dbReference type="EMBL" id="SNX94401.1"/>
    </source>
</evidence>
<dbReference type="RefSeq" id="WP_172442218.1">
    <property type="nucleotide sequence ID" value="NZ_JACHXB010000001.1"/>
</dbReference>
<dbReference type="Proteomes" id="UP000219514">
    <property type="component" value="Unassembled WGS sequence"/>
</dbReference>
<sequence>MQLVRRVLSSLGIVGAAVGLMAFVTLGSSDDAEDPFPHSVTAPVG</sequence>